<feature type="compositionally biased region" description="Polar residues" evidence="1">
    <location>
        <begin position="150"/>
        <end position="159"/>
    </location>
</feature>
<feature type="compositionally biased region" description="Acidic residues" evidence="1">
    <location>
        <begin position="244"/>
        <end position="258"/>
    </location>
</feature>
<reference evidence="2" key="1">
    <citation type="journal article" date="2021" name="Nat. Commun.">
        <title>Genetic determinants of endophytism in the Arabidopsis root mycobiome.</title>
        <authorList>
            <person name="Mesny F."/>
            <person name="Miyauchi S."/>
            <person name="Thiergart T."/>
            <person name="Pickel B."/>
            <person name="Atanasova L."/>
            <person name="Karlsson M."/>
            <person name="Huettel B."/>
            <person name="Barry K.W."/>
            <person name="Haridas S."/>
            <person name="Chen C."/>
            <person name="Bauer D."/>
            <person name="Andreopoulos W."/>
            <person name="Pangilinan J."/>
            <person name="LaButti K."/>
            <person name="Riley R."/>
            <person name="Lipzen A."/>
            <person name="Clum A."/>
            <person name="Drula E."/>
            <person name="Henrissat B."/>
            <person name="Kohler A."/>
            <person name="Grigoriev I.V."/>
            <person name="Martin F.M."/>
            <person name="Hacquard S."/>
        </authorList>
    </citation>
    <scope>NUCLEOTIDE SEQUENCE</scope>
    <source>
        <strain evidence="2">MPI-SDFR-AT-0073</strain>
    </source>
</reference>
<proteinExistence type="predicted"/>
<evidence type="ECO:0000313" key="3">
    <source>
        <dbReference type="Proteomes" id="UP000758603"/>
    </source>
</evidence>
<dbReference type="GeneID" id="70135893"/>
<protein>
    <submittedName>
        <fullName evidence="2">Uncharacterized protein</fullName>
    </submittedName>
</protein>
<dbReference type="Proteomes" id="UP000758603">
    <property type="component" value="Unassembled WGS sequence"/>
</dbReference>
<evidence type="ECO:0000256" key="1">
    <source>
        <dbReference type="SAM" id="MobiDB-lite"/>
    </source>
</evidence>
<feature type="region of interest" description="Disordered" evidence="1">
    <location>
        <begin position="132"/>
        <end position="283"/>
    </location>
</feature>
<name>A0A9P9A2U7_9PEZI</name>
<organism evidence="2 3">
    <name type="scientific">Truncatella angustata</name>
    <dbReference type="NCBI Taxonomy" id="152316"/>
    <lineage>
        <taxon>Eukaryota</taxon>
        <taxon>Fungi</taxon>
        <taxon>Dikarya</taxon>
        <taxon>Ascomycota</taxon>
        <taxon>Pezizomycotina</taxon>
        <taxon>Sordariomycetes</taxon>
        <taxon>Xylariomycetidae</taxon>
        <taxon>Amphisphaeriales</taxon>
        <taxon>Sporocadaceae</taxon>
        <taxon>Truncatella</taxon>
    </lineage>
</organism>
<accession>A0A9P9A2U7</accession>
<feature type="compositionally biased region" description="Pro residues" evidence="1">
    <location>
        <begin position="196"/>
        <end position="206"/>
    </location>
</feature>
<dbReference type="RefSeq" id="XP_045962815.1">
    <property type="nucleotide sequence ID" value="XM_046107002.1"/>
</dbReference>
<sequence>MLSSVMHAQWMLGVIIPRIAEVPDIFRPLLRGLLRRQPHKRWSALKCLAWLGSNIQAVSDSQNFNSDAHASPSNESATDRETILLAGGTIASPVESSKRRKRPASASLSEANYGLGIRSGGRPAELRSLRFSEDSHDSPEQVLPAPSLVLRQSSRDLPSTPTPRARFVTPPIPQSPGFRGSPSEIPSTLAPEVPFVTPPPPSPRPGRVPHHGALVYSPTSKSYNGASFGGPLVSPSWAPTPDRDEGEFPTSGEDDEYSMETSDSELLNEWNDSDSEDEDEDDD</sequence>
<dbReference type="AlphaFoldDB" id="A0A9P9A2U7"/>
<keyword evidence="3" id="KW-1185">Reference proteome</keyword>
<feature type="region of interest" description="Disordered" evidence="1">
    <location>
        <begin position="87"/>
        <end position="107"/>
    </location>
</feature>
<comment type="caution">
    <text evidence="2">The sequence shown here is derived from an EMBL/GenBank/DDBJ whole genome shotgun (WGS) entry which is preliminary data.</text>
</comment>
<feature type="compositionally biased region" description="Acidic residues" evidence="1">
    <location>
        <begin position="271"/>
        <end position="283"/>
    </location>
</feature>
<evidence type="ECO:0000313" key="2">
    <source>
        <dbReference type="EMBL" id="KAH6658581.1"/>
    </source>
</evidence>
<gene>
    <name evidence="2" type="ORF">BKA67DRAFT_656763</name>
</gene>
<dbReference type="EMBL" id="JAGPXC010000002">
    <property type="protein sequence ID" value="KAH6658581.1"/>
    <property type="molecule type" value="Genomic_DNA"/>
</dbReference>